<evidence type="ECO:0000256" key="10">
    <source>
        <dbReference type="ARBA" id="ARBA00023027"/>
    </source>
</evidence>
<proteinExistence type="inferred from homology"/>
<organism evidence="22 23">
    <name type="scientific">Alteribacter keqinensis</name>
    <dbReference type="NCBI Taxonomy" id="2483800"/>
    <lineage>
        <taxon>Bacteria</taxon>
        <taxon>Bacillati</taxon>
        <taxon>Bacillota</taxon>
        <taxon>Bacilli</taxon>
        <taxon>Bacillales</taxon>
        <taxon>Bacillaceae</taxon>
        <taxon>Alteribacter</taxon>
    </lineage>
</organism>
<feature type="binding site" evidence="17">
    <location>
        <position position="337"/>
    </location>
    <ligand>
        <name>(6S)-NADPHX</name>
        <dbReference type="ChEBI" id="CHEBI:64076"/>
    </ligand>
</feature>
<comment type="function">
    <text evidence="17">Catalyzes the dehydration of the S-form of NAD(P)HX at the expense of ADP, which is converted to AMP. Together with NAD(P)HX epimerase, which catalyzes the epimerization of the S- and R-forms, the enzyme allows the repair of both epimers of NAD(P)HX, a damaged form of NAD(P)H that is a result of enzymatic or heat-dependent hydration.</text>
</comment>
<dbReference type="PANTHER" id="PTHR12592:SF0">
    <property type="entry name" value="ATP-DEPENDENT (S)-NAD(P)H-HYDRATE DEHYDRATASE"/>
    <property type="match status" value="1"/>
</dbReference>
<evidence type="ECO:0000256" key="1">
    <source>
        <dbReference type="ARBA" id="ARBA00000013"/>
    </source>
</evidence>
<keyword evidence="10 17" id="KW-0520">NAD</keyword>
<dbReference type="GO" id="GO:0052856">
    <property type="term" value="F:NAD(P)HX epimerase activity"/>
    <property type="evidence" value="ECO:0007669"/>
    <property type="project" value="UniProtKB-UniRule"/>
</dbReference>
<evidence type="ECO:0000313" key="23">
    <source>
        <dbReference type="Proteomes" id="UP000278746"/>
    </source>
</evidence>
<protein>
    <recommendedName>
        <fullName evidence="19">Bifunctional NAD(P)H-hydrate repair enzyme</fullName>
    </recommendedName>
    <alternativeName>
        <fullName evidence="19">Nicotinamide nucleotide repair protein</fullName>
    </alternativeName>
    <domain>
        <recommendedName>
            <fullName evidence="19">ADP-dependent (S)-NAD(P)H-hydrate dehydratase</fullName>
            <ecNumber evidence="19">4.2.1.136</ecNumber>
        </recommendedName>
        <alternativeName>
            <fullName evidence="19">ADP-dependent NAD(P)HX dehydratase</fullName>
        </alternativeName>
    </domain>
    <domain>
        <recommendedName>
            <fullName evidence="19">NAD(P)H-hydrate epimerase</fullName>
            <ecNumber evidence="19">5.1.99.6</ecNumber>
        </recommendedName>
    </domain>
</protein>
<feature type="domain" description="YjeF N-terminal" evidence="21">
    <location>
        <begin position="15"/>
        <end position="224"/>
    </location>
</feature>
<dbReference type="Pfam" id="PF03853">
    <property type="entry name" value="YjeF_N"/>
    <property type="match status" value="1"/>
</dbReference>
<dbReference type="PROSITE" id="PS51383">
    <property type="entry name" value="YJEF_C_3"/>
    <property type="match status" value="1"/>
</dbReference>
<feature type="binding site" evidence="18">
    <location>
        <position position="167"/>
    </location>
    <ligand>
        <name>(6S)-NADPHX</name>
        <dbReference type="ChEBI" id="CHEBI:64076"/>
    </ligand>
</feature>
<gene>
    <name evidence="18" type="primary">nnrE</name>
    <name evidence="17" type="synonym">nnrD</name>
    <name evidence="22" type="ORF">EBO34_19710</name>
</gene>
<evidence type="ECO:0000256" key="12">
    <source>
        <dbReference type="ARBA" id="ARBA00023239"/>
    </source>
</evidence>
<dbReference type="PROSITE" id="PS51385">
    <property type="entry name" value="YJEF_N"/>
    <property type="match status" value="1"/>
</dbReference>
<dbReference type="GO" id="GO:0005524">
    <property type="term" value="F:ATP binding"/>
    <property type="evidence" value="ECO:0007669"/>
    <property type="project" value="UniProtKB-UniRule"/>
</dbReference>
<evidence type="ECO:0000256" key="14">
    <source>
        <dbReference type="ARBA" id="ARBA00025153"/>
    </source>
</evidence>
<feature type="binding site" evidence="18">
    <location>
        <begin position="138"/>
        <end position="144"/>
    </location>
    <ligand>
        <name>(6S)-NADPHX</name>
        <dbReference type="ChEBI" id="CHEBI:64076"/>
    </ligand>
</feature>
<feature type="domain" description="YjeF C-terminal" evidence="20">
    <location>
        <begin position="234"/>
        <end position="513"/>
    </location>
</feature>
<evidence type="ECO:0000256" key="19">
    <source>
        <dbReference type="PIRNR" id="PIRNR017184"/>
    </source>
</evidence>
<dbReference type="Proteomes" id="UP000278746">
    <property type="component" value="Unassembled WGS sequence"/>
</dbReference>
<evidence type="ECO:0000256" key="8">
    <source>
        <dbReference type="ARBA" id="ARBA00022857"/>
    </source>
</evidence>
<dbReference type="GO" id="GO:0046496">
    <property type="term" value="P:nicotinamide nucleotide metabolic process"/>
    <property type="evidence" value="ECO:0007669"/>
    <property type="project" value="UniProtKB-UniRule"/>
</dbReference>
<feature type="binding site" evidence="17">
    <location>
        <position position="454"/>
    </location>
    <ligand>
        <name>(6S)-NADPHX</name>
        <dbReference type="ChEBI" id="CHEBI:64076"/>
    </ligand>
</feature>
<dbReference type="HAMAP" id="MF_01966">
    <property type="entry name" value="NADHX_epimerase"/>
    <property type="match status" value="1"/>
</dbReference>
<dbReference type="AlphaFoldDB" id="A0A3M7TMP2"/>
<evidence type="ECO:0000256" key="15">
    <source>
        <dbReference type="ARBA" id="ARBA00048238"/>
    </source>
</evidence>
<evidence type="ECO:0000259" key="21">
    <source>
        <dbReference type="PROSITE" id="PS51385"/>
    </source>
</evidence>
<dbReference type="GO" id="GO:0052855">
    <property type="term" value="F:ADP-dependent NAD(P)H-hydrate dehydratase activity"/>
    <property type="evidence" value="ECO:0007669"/>
    <property type="project" value="UniProtKB-UniRule"/>
</dbReference>
<evidence type="ECO:0000256" key="9">
    <source>
        <dbReference type="ARBA" id="ARBA00022958"/>
    </source>
</evidence>
<dbReference type="EC" id="4.2.1.136" evidence="19"/>
<dbReference type="InterPro" id="IPR004443">
    <property type="entry name" value="YjeF_N_dom"/>
</dbReference>
<comment type="similarity">
    <text evidence="18">Belongs to the NnrE/AIBP family.</text>
</comment>
<dbReference type="InterPro" id="IPR029056">
    <property type="entry name" value="Ribokinase-like"/>
</dbReference>
<dbReference type="SUPFAM" id="SSF64153">
    <property type="entry name" value="YjeF N-terminal domain-like"/>
    <property type="match status" value="1"/>
</dbReference>
<dbReference type="InterPro" id="IPR017953">
    <property type="entry name" value="Carbohydrate_kinase_pred_CS"/>
</dbReference>
<feature type="binding site" evidence="18">
    <location>
        <position position="65"/>
    </location>
    <ligand>
        <name>K(+)</name>
        <dbReference type="ChEBI" id="CHEBI:29103"/>
    </ligand>
</feature>
<dbReference type="HAMAP" id="MF_01965">
    <property type="entry name" value="NADHX_dehydratase"/>
    <property type="match status" value="1"/>
</dbReference>
<comment type="catalytic activity">
    <reaction evidence="1 18 19">
        <text>(6R)-NADHX = (6S)-NADHX</text>
        <dbReference type="Rhea" id="RHEA:32215"/>
        <dbReference type="ChEBI" id="CHEBI:64074"/>
        <dbReference type="ChEBI" id="CHEBI:64075"/>
        <dbReference type="EC" id="5.1.99.6"/>
    </reaction>
</comment>
<dbReference type="GO" id="GO:0110051">
    <property type="term" value="P:metabolite repair"/>
    <property type="evidence" value="ECO:0007669"/>
    <property type="project" value="TreeGrafter"/>
</dbReference>
<comment type="catalytic activity">
    <reaction evidence="16 17 19">
        <text>(6S)-NADPHX + ADP = AMP + phosphate + NADPH + H(+)</text>
        <dbReference type="Rhea" id="RHEA:32235"/>
        <dbReference type="ChEBI" id="CHEBI:15378"/>
        <dbReference type="ChEBI" id="CHEBI:43474"/>
        <dbReference type="ChEBI" id="CHEBI:57783"/>
        <dbReference type="ChEBI" id="CHEBI:64076"/>
        <dbReference type="ChEBI" id="CHEBI:456215"/>
        <dbReference type="ChEBI" id="CHEBI:456216"/>
        <dbReference type="EC" id="4.2.1.136"/>
    </reaction>
</comment>
<evidence type="ECO:0000256" key="13">
    <source>
        <dbReference type="ARBA" id="ARBA00023268"/>
    </source>
</evidence>
<keyword evidence="11 18" id="KW-0413">Isomerase</keyword>
<feature type="binding site" evidence="17">
    <location>
        <position position="387"/>
    </location>
    <ligand>
        <name>(6S)-NADPHX</name>
        <dbReference type="ChEBI" id="CHEBI:64076"/>
    </ligand>
</feature>
<keyword evidence="8 17" id="KW-0521">NADP</keyword>
<comment type="subunit">
    <text evidence="17">Homotetramer.</text>
</comment>
<dbReference type="OrthoDB" id="9806925at2"/>
<evidence type="ECO:0000256" key="2">
    <source>
        <dbReference type="ARBA" id="ARBA00000909"/>
    </source>
</evidence>
<evidence type="ECO:0000256" key="18">
    <source>
        <dbReference type="HAMAP-Rule" id="MF_01966"/>
    </source>
</evidence>
<reference evidence="22 23" key="1">
    <citation type="submission" date="2018-10" db="EMBL/GenBank/DDBJ databases">
        <title>Bacillus Keqinensis sp. nov., a moderately halophilic bacterium isolated from a saline-alkaline lake.</title>
        <authorList>
            <person name="Wang H."/>
        </authorList>
    </citation>
    <scope>NUCLEOTIDE SEQUENCE [LARGE SCALE GENOMIC DNA]</scope>
    <source>
        <strain evidence="22 23">KQ-3</strain>
    </source>
</reference>
<dbReference type="NCBIfam" id="TIGR00197">
    <property type="entry name" value="yjeF_nterm"/>
    <property type="match status" value="1"/>
</dbReference>
<evidence type="ECO:0000256" key="4">
    <source>
        <dbReference type="ARBA" id="ARBA00009524"/>
    </source>
</evidence>
<keyword evidence="13" id="KW-0511">Multifunctional enzyme</keyword>
<comment type="catalytic activity">
    <reaction evidence="2 18 19">
        <text>(6R)-NADPHX = (6S)-NADPHX</text>
        <dbReference type="Rhea" id="RHEA:32227"/>
        <dbReference type="ChEBI" id="CHEBI:64076"/>
        <dbReference type="ChEBI" id="CHEBI:64077"/>
        <dbReference type="EC" id="5.1.99.6"/>
    </reaction>
</comment>
<dbReference type="SUPFAM" id="SSF53613">
    <property type="entry name" value="Ribokinase-like"/>
    <property type="match status" value="1"/>
</dbReference>
<comment type="cofactor">
    <cofactor evidence="17">
        <name>Mg(2+)</name>
        <dbReference type="ChEBI" id="CHEBI:18420"/>
    </cofactor>
</comment>
<feature type="binding site" evidence="18">
    <location>
        <position position="134"/>
    </location>
    <ligand>
        <name>K(+)</name>
        <dbReference type="ChEBI" id="CHEBI:29103"/>
    </ligand>
</feature>
<comment type="function">
    <text evidence="14 19">Bifunctional enzyme that catalyzes the epimerization of the S- and R-forms of NAD(P)HX and the dehydration of the S-form of NAD(P)HX at the expense of ADP, which is converted to AMP. This allows the repair of both epimers of NAD(P)HX, a damaged form of NAD(P)H that is a result of enzymatic or heat-dependent hydration.</text>
</comment>
<accession>A0A3M7TMP2</accession>
<keyword evidence="23" id="KW-1185">Reference proteome</keyword>
<dbReference type="Gene3D" id="3.40.50.10260">
    <property type="entry name" value="YjeF N-terminal domain"/>
    <property type="match status" value="1"/>
</dbReference>
<dbReference type="Gene3D" id="3.40.1190.20">
    <property type="match status" value="1"/>
</dbReference>
<dbReference type="NCBIfam" id="TIGR00196">
    <property type="entry name" value="yjeF_cterm"/>
    <property type="match status" value="1"/>
</dbReference>
<evidence type="ECO:0000256" key="17">
    <source>
        <dbReference type="HAMAP-Rule" id="MF_01965"/>
    </source>
</evidence>
<evidence type="ECO:0000256" key="11">
    <source>
        <dbReference type="ARBA" id="ARBA00023235"/>
    </source>
</evidence>
<dbReference type="PROSITE" id="PS01050">
    <property type="entry name" value="YJEF_C_2"/>
    <property type="match status" value="1"/>
</dbReference>
<comment type="similarity">
    <text evidence="17">Belongs to the NnrD/CARKD family.</text>
</comment>
<feature type="binding site" evidence="18">
    <location>
        <position position="170"/>
    </location>
    <ligand>
        <name>K(+)</name>
        <dbReference type="ChEBI" id="CHEBI:29103"/>
    </ligand>
</feature>
<feature type="binding site" evidence="18">
    <location>
        <begin position="64"/>
        <end position="68"/>
    </location>
    <ligand>
        <name>(6S)-NADPHX</name>
        <dbReference type="ChEBI" id="CHEBI:64076"/>
    </ligand>
</feature>
<sequence>MGGNADMYVVTGDEMRRIDAFTMDQVGISDMMLMENAGSAVFSRLLQRIEPSGSRILVLIGTGNNGGDGFVIGRKLMEAGFETDIWVVPPDEKIRGAAKGHADVFAKCGHRYGSFEKDSSLFYEKLPSYTHIIDCLLGTGVKGELRSPYQEVVDAVNRTHACVISVDMPSGIPAEEGAPAAAGIRADRTMILQAPKETTFLFPYAESFGEWEVADIGIPDCSFKNSGITKYVRGESDVCRTLPKRKANVHKGANGKGLVVGGSRGMPGALSLTTLAALRTGIGLCTVALPEDIRLLVTQNAAEATLVNLPSQDGEIAPDGLEALDLTPYDGVAIGPGMGRAHRYDLYGYFRVFKGTVVIDADGLNHLSRELENWKDGRDGLTVITPHPGEMAVLTGKTIKEVERNRFSISRQFAREHQMVVVLKGPYTITSTPEGEQWVNTSGNPALAKGGSGDVLTGMILASVLQHSHKIEGILNAVYVHGHAADQLIHERDELGVTASDVINQLPRAFHSLRYP</sequence>
<comment type="caution">
    <text evidence="22">The sequence shown here is derived from an EMBL/GenBank/DDBJ whole genome shotgun (WGS) entry which is preliminary data.</text>
</comment>
<comment type="similarity">
    <text evidence="3 19">In the N-terminal section; belongs to the NnrE/AIBP family.</text>
</comment>
<keyword evidence="9 18" id="KW-0630">Potassium</keyword>
<dbReference type="PANTHER" id="PTHR12592">
    <property type="entry name" value="ATP-DEPENDENT (S)-NAD(P)H-HYDRATE DEHYDRATASE FAMILY MEMBER"/>
    <property type="match status" value="1"/>
</dbReference>
<dbReference type="Pfam" id="PF01256">
    <property type="entry name" value="Carb_kinase"/>
    <property type="match status" value="1"/>
</dbReference>
<comment type="cofactor">
    <cofactor evidence="18 19">
        <name>K(+)</name>
        <dbReference type="ChEBI" id="CHEBI:29103"/>
    </cofactor>
    <text evidence="18 19">Binds 1 potassium ion per subunit.</text>
</comment>
<feature type="binding site" evidence="17">
    <location>
        <position position="269"/>
    </location>
    <ligand>
        <name>(6S)-NADPHX</name>
        <dbReference type="ChEBI" id="CHEBI:64076"/>
    </ligand>
</feature>
<feature type="binding site" evidence="18">
    <location>
        <position position="149"/>
    </location>
    <ligand>
        <name>(6S)-NADPHX</name>
        <dbReference type="ChEBI" id="CHEBI:64076"/>
    </ligand>
</feature>
<evidence type="ECO:0000256" key="3">
    <source>
        <dbReference type="ARBA" id="ARBA00006001"/>
    </source>
</evidence>
<keyword evidence="12 17" id="KW-0456">Lyase</keyword>
<evidence type="ECO:0000259" key="20">
    <source>
        <dbReference type="PROSITE" id="PS51383"/>
    </source>
</evidence>
<evidence type="ECO:0000256" key="7">
    <source>
        <dbReference type="ARBA" id="ARBA00022840"/>
    </source>
</evidence>
<evidence type="ECO:0000256" key="16">
    <source>
        <dbReference type="ARBA" id="ARBA00049209"/>
    </source>
</evidence>
<dbReference type="InterPro" id="IPR030677">
    <property type="entry name" value="Nnr"/>
</dbReference>
<keyword evidence="5 18" id="KW-0479">Metal-binding</keyword>
<keyword evidence="7 17" id="KW-0067">ATP-binding</keyword>
<feature type="binding site" evidence="17">
    <location>
        <position position="453"/>
    </location>
    <ligand>
        <name>AMP</name>
        <dbReference type="ChEBI" id="CHEBI:456215"/>
    </ligand>
</feature>
<comment type="catalytic activity">
    <reaction evidence="15 17 19">
        <text>(6S)-NADHX + ADP = AMP + phosphate + NADH + H(+)</text>
        <dbReference type="Rhea" id="RHEA:32223"/>
        <dbReference type="ChEBI" id="CHEBI:15378"/>
        <dbReference type="ChEBI" id="CHEBI:43474"/>
        <dbReference type="ChEBI" id="CHEBI:57945"/>
        <dbReference type="ChEBI" id="CHEBI:64074"/>
        <dbReference type="ChEBI" id="CHEBI:456215"/>
        <dbReference type="ChEBI" id="CHEBI:456216"/>
        <dbReference type="EC" id="4.2.1.136"/>
    </reaction>
</comment>
<comment type="similarity">
    <text evidence="4 19">In the C-terminal section; belongs to the NnrD/CARKD family.</text>
</comment>
<dbReference type="CDD" id="cd01171">
    <property type="entry name" value="YXKO-related"/>
    <property type="match status" value="1"/>
</dbReference>
<evidence type="ECO:0000256" key="6">
    <source>
        <dbReference type="ARBA" id="ARBA00022741"/>
    </source>
</evidence>
<dbReference type="EMBL" id="RHIB01000004">
    <property type="protein sequence ID" value="RNA66342.1"/>
    <property type="molecule type" value="Genomic_DNA"/>
</dbReference>
<dbReference type="InterPro" id="IPR036652">
    <property type="entry name" value="YjeF_N_dom_sf"/>
</dbReference>
<comment type="function">
    <text evidence="18">Catalyzes the epimerization of the S- and R-forms of NAD(P)HX, a damaged form of NAD(P)H that is a result of enzymatic or heat-dependent hydration. This is a prerequisite for the S-specific NAD(P)H-hydrate dehydratase to allow the repair of both epimers of NAD(P)HX.</text>
</comment>
<dbReference type="PIRSF" id="PIRSF017184">
    <property type="entry name" value="Nnr"/>
    <property type="match status" value="1"/>
</dbReference>
<dbReference type="EC" id="5.1.99.6" evidence="19"/>
<feature type="binding site" evidence="17">
    <location>
        <begin position="424"/>
        <end position="428"/>
    </location>
    <ligand>
        <name>AMP</name>
        <dbReference type="ChEBI" id="CHEBI:456215"/>
    </ligand>
</feature>
<evidence type="ECO:0000313" key="22">
    <source>
        <dbReference type="EMBL" id="RNA66342.1"/>
    </source>
</evidence>
<dbReference type="GO" id="GO:0046872">
    <property type="term" value="F:metal ion binding"/>
    <property type="evidence" value="ECO:0007669"/>
    <property type="project" value="UniProtKB-UniRule"/>
</dbReference>
<keyword evidence="6 17" id="KW-0547">Nucleotide-binding</keyword>
<name>A0A3M7TMP2_9BACI</name>
<evidence type="ECO:0000256" key="5">
    <source>
        <dbReference type="ARBA" id="ARBA00022723"/>
    </source>
</evidence>
<dbReference type="InterPro" id="IPR000631">
    <property type="entry name" value="CARKD"/>
</dbReference>